<keyword evidence="3" id="KW-0472">Membrane</keyword>
<comment type="caution">
    <text evidence="5">The sequence shown here is derived from an EMBL/GenBank/DDBJ whole genome shotgun (WGS) entry which is preliminary data.</text>
</comment>
<evidence type="ECO:0000313" key="6">
    <source>
        <dbReference type="Proteomes" id="UP000283727"/>
    </source>
</evidence>
<evidence type="ECO:0000256" key="1">
    <source>
        <dbReference type="ARBA" id="ARBA00022729"/>
    </source>
</evidence>
<evidence type="ECO:0000256" key="3">
    <source>
        <dbReference type="SAM" id="Phobius"/>
    </source>
</evidence>
<protein>
    <submittedName>
        <fullName evidence="5">DUF5067 domain-containing protein</fullName>
    </submittedName>
</protein>
<feature type="transmembrane region" description="Helical" evidence="3">
    <location>
        <begin position="20"/>
        <end position="38"/>
    </location>
</feature>
<accession>A0A415C351</accession>
<dbReference type="RefSeq" id="WP_118269649.1">
    <property type="nucleotide sequence ID" value="NZ_JAQFEI010000004.1"/>
</dbReference>
<name>A0A415C351_BIFBI</name>
<gene>
    <name evidence="5" type="ORF">DW137_08775</name>
</gene>
<keyword evidence="3" id="KW-1133">Transmembrane helix</keyword>
<reference evidence="5 6" key="1">
    <citation type="submission" date="2018-08" db="EMBL/GenBank/DDBJ databases">
        <title>A genome reference for cultivated species of the human gut microbiota.</title>
        <authorList>
            <person name="Zou Y."/>
            <person name="Xue W."/>
            <person name="Luo G."/>
        </authorList>
    </citation>
    <scope>NUCLEOTIDE SEQUENCE [LARGE SCALE GENOMIC DNA]</scope>
    <source>
        <strain evidence="5 6">AM12-10</strain>
    </source>
</reference>
<feature type="transmembrane region" description="Helical" evidence="3">
    <location>
        <begin position="72"/>
        <end position="91"/>
    </location>
</feature>
<dbReference type="EMBL" id="QRLR01000005">
    <property type="protein sequence ID" value="RHJ22422.1"/>
    <property type="molecule type" value="Genomic_DNA"/>
</dbReference>
<sequence>MSHGIKGETSAQGTPKRTTICGIVGVVFGALGLVLSFIPIVNNIAAILGAIGVVLAIIAMVGTFRGKKAGKILSIVAAVLSVLAIVITLAMQSAASKAIDKAINGSGTSQSKSSDAKKSGDGSANNDPTNNDSTDTTKASGEQDQEGDLKNLHVTIVSAAKSGNDYEDKPTVMVTYEWKNNSGKNNSFAALAHPQVFQNGQALDTAVYLDQPTGYDMNSYTAEIQPGATGKVTLGYVLKDESTITVDVTDLFSIDDSRKVVHTFDLK</sequence>
<evidence type="ECO:0000313" key="5">
    <source>
        <dbReference type="EMBL" id="RHJ22422.1"/>
    </source>
</evidence>
<evidence type="ECO:0000259" key="4">
    <source>
        <dbReference type="Pfam" id="PF16729"/>
    </source>
</evidence>
<keyword evidence="1" id="KW-0732">Signal</keyword>
<dbReference type="InterPro" id="IPR029050">
    <property type="entry name" value="Immunoprotect_excell_Ig-like"/>
</dbReference>
<evidence type="ECO:0000256" key="2">
    <source>
        <dbReference type="SAM" id="MobiDB-lite"/>
    </source>
</evidence>
<keyword evidence="3" id="KW-0812">Transmembrane</keyword>
<dbReference type="InterPro" id="IPR031989">
    <property type="entry name" value="DUF5067"/>
</dbReference>
<feature type="compositionally biased region" description="Low complexity" evidence="2">
    <location>
        <begin position="121"/>
        <end position="137"/>
    </location>
</feature>
<dbReference type="AlphaFoldDB" id="A0A415C351"/>
<organism evidence="5 6">
    <name type="scientific">Bifidobacterium bifidum</name>
    <dbReference type="NCBI Taxonomy" id="1681"/>
    <lineage>
        <taxon>Bacteria</taxon>
        <taxon>Bacillati</taxon>
        <taxon>Actinomycetota</taxon>
        <taxon>Actinomycetes</taxon>
        <taxon>Bifidobacteriales</taxon>
        <taxon>Bifidobacteriaceae</taxon>
        <taxon>Bifidobacterium</taxon>
    </lineage>
</organism>
<dbReference type="Proteomes" id="UP000283727">
    <property type="component" value="Unassembled WGS sequence"/>
</dbReference>
<feature type="transmembrane region" description="Helical" evidence="3">
    <location>
        <begin position="44"/>
        <end position="65"/>
    </location>
</feature>
<feature type="domain" description="DUF5067" evidence="4">
    <location>
        <begin position="130"/>
        <end position="250"/>
    </location>
</feature>
<proteinExistence type="predicted"/>
<dbReference type="Gene3D" id="2.60.40.1240">
    <property type="match status" value="1"/>
</dbReference>
<dbReference type="Pfam" id="PF16729">
    <property type="entry name" value="DUF5067"/>
    <property type="match status" value="1"/>
</dbReference>
<feature type="region of interest" description="Disordered" evidence="2">
    <location>
        <begin position="104"/>
        <end position="147"/>
    </location>
</feature>